<name>A0AAG5DJG7_ANOAO</name>
<keyword evidence="1" id="KW-0677">Repeat</keyword>
<evidence type="ECO:0000256" key="3">
    <source>
        <dbReference type="PROSITE-ProRule" id="PRU00023"/>
    </source>
</evidence>
<dbReference type="AlphaFoldDB" id="A0AAG5DJG7"/>
<evidence type="ECO:0000313" key="5">
    <source>
        <dbReference type="EnsemblMetazoa" id="ENSAATROPP011261"/>
    </source>
</evidence>
<dbReference type="Pfam" id="PF12796">
    <property type="entry name" value="Ank_2"/>
    <property type="match status" value="1"/>
</dbReference>
<evidence type="ECO:0000256" key="2">
    <source>
        <dbReference type="ARBA" id="ARBA00023043"/>
    </source>
</evidence>
<feature type="compositionally biased region" description="Polar residues" evidence="4">
    <location>
        <begin position="35"/>
        <end position="48"/>
    </location>
</feature>
<feature type="repeat" description="ANK" evidence="3">
    <location>
        <begin position="200"/>
        <end position="232"/>
    </location>
</feature>
<dbReference type="Pfam" id="PF13857">
    <property type="entry name" value="Ank_5"/>
    <property type="match status" value="1"/>
</dbReference>
<feature type="repeat" description="ANK" evidence="3">
    <location>
        <begin position="233"/>
        <end position="260"/>
    </location>
</feature>
<feature type="repeat" description="ANK" evidence="3">
    <location>
        <begin position="166"/>
        <end position="189"/>
    </location>
</feature>
<evidence type="ECO:0000256" key="1">
    <source>
        <dbReference type="ARBA" id="ARBA00022737"/>
    </source>
</evidence>
<dbReference type="PROSITE" id="PS50297">
    <property type="entry name" value="ANK_REP_REGION"/>
    <property type="match status" value="4"/>
</dbReference>
<dbReference type="PROSITE" id="PS50088">
    <property type="entry name" value="ANK_REPEAT"/>
    <property type="match status" value="5"/>
</dbReference>
<proteinExistence type="predicted"/>
<dbReference type="SMART" id="SM00248">
    <property type="entry name" value="ANK"/>
    <property type="match status" value="6"/>
</dbReference>
<dbReference type="SUPFAM" id="SSF48403">
    <property type="entry name" value="Ankyrin repeat"/>
    <property type="match status" value="1"/>
</dbReference>
<keyword evidence="2 3" id="KW-0040">ANK repeat</keyword>
<dbReference type="PANTHER" id="PTHR24198">
    <property type="entry name" value="ANKYRIN REPEAT AND PROTEIN KINASE DOMAIN-CONTAINING PROTEIN"/>
    <property type="match status" value="1"/>
</dbReference>
<sequence>MSNFGKRFQNVQSKYAKFNPIKAAVQAEVDRASADGSSPRTPTKSPTELTAASFSAAYASNATEKGKIPLLLAVEAGNQSMCRELLSSQTADQLKATTTNGDTALHLAARRKDVEMARILIDYGANVDVQNGEGQTSLHIAAAEGDEAMVKYFYTVRASAGITDFQDRTPMHLAAENGHASIIEILADKYRASIYERTKDGSTLMHIASLNGHAECATTLFRKGVYLHMPNKGGARSIHTAAKYGHVGIISTLLNKGEKV</sequence>
<evidence type="ECO:0000313" key="6">
    <source>
        <dbReference type="Proteomes" id="UP000075880"/>
    </source>
</evidence>
<feature type="region of interest" description="Disordered" evidence="4">
    <location>
        <begin position="29"/>
        <end position="48"/>
    </location>
</feature>
<organism evidence="5 6">
    <name type="scientific">Anopheles atroparvus</name>
    <name type="common">European mosquito</name>
    <dbReference type="NCBI Taxonomy" id="41427"/>
    <lineage>
        <taxon>Eukaryota</taxon>
        <taxon>Metazoa</taxon>
        <taxon>Ecdysozoa</taxon>
        <taxon>Arthropoda</taxon>
        <taxon>Hexapoda</taxon>
        <taxon>Insecta</taxon>
        <taxon>Pterygota</taxon>
        <taxon>Neoptera</taxon>
        <taxon>Endopterygota</taxon>
        <taxon>Diptera</taxon>
        <taxon>Nematocera</taxon>
        <taxon>Culicoidea</taxon>
        <taxon>Culicidae</taxon>
        <taxon>Anophelinae</taxon>
        <taxon>Anopheles</taxon>
    </lineage>
</organism>
<dbReference type="Gene3D" id="1.25.40.20">
    <property type="entry name" value="Ankyrin repeat-containing domain"/>
    <property type="match status" value="1"/>
</dbReference>
<feature type="repeat" description="ANK" evidence="3">
    <location>
        <begin position="100"/>
        <end position="132"/>
    </location>
</feature>
<keyword evidence="6" id="KW-1185">Reference proteome</keyword>
<reference evidence="5" key="1">
    <citation type="submission" date="2024-04" db="UniProtKB">
        <authorList>
            <consortium name="EnsemblMetazoa"/>
        </authorList>
    </citation>
    <scope>IDENTIFICATION</scope>
    <source>
        <strain evidence="5">EBRO</strain>
    </source>
</reference>
<dbReference type="InterPro" id="IPR002110">
    <property type="entry name" value="Ankyrin_rpt"/>
</dbReference>
<dbReference type="EnsemblMetazoa" id="ENSAATROPT012407">
    <property type="protein sequence ID" value="ENSAATROPP011261"/>
    <property type="gene ID" value="ENSAATROPG010092"/>
</dbReference>
<evidence type="ECO:0000256" key="4">
    <source>
        <dbReference type="SAM" id="MobiDB-lite"/>
    </source>
</evidence>
<protein>
    <submittedName>
        <fullName evidence="5">Uncharacterized protein</fullName>
    </submittedName>
</protein>
<dbReference type="PANTHER" id="PTHR24198:SF165">
    <property type="entry name" value="ANKYRIN REPEAT-CONTAINING PROTEIN-RELATED"/>
    <property type="match status" value="1"/>
</dbReference>
<feature type="repeat" description="ANK" evidence="3">
    <location>
        <begin position="133"/>
        <end position="165"/>
    </location>
</feature>
<dbReference type="InterPro" id="IPR036770">
    <property type="entry name" value="Ankyrin_rpt-contain_sf"/>
</dbReference>
<dbReference type="Proteomes" id="UP000075880">
    <property type="component" value="Unassembled WGS sequence"/>
</dbReference>
<dbReference type="Pfam" id="PF00023">
    <property type="entry name" value="Ank"/>
    <property type="match status" value="1"/>
</dbReference>
<accession>A0AAG5DJG7</accession>